<dbReference type="GO" id="GO:0030145">
    <property type="term" value="F:manganese ion binding"/>
    <property type="evidence" value="ECO:0007669"/>
    <property type="project" value="UniProtKB-UniRule"/>
</dbReference>
<keyword evidence="4 8" id="KW-0031">Aminopeptidase</keyword>
<dbReference type="GO" id="GO:0070006">
    <property type="term" value="F:metalloaminopeptidase activity"/>
    <property type="evidence" value="ECO:0007669"/>
    <property type="project" value="InterPro"/>
</dbReference>
<feature type="domain" description="Cytosol aminopeptidase" evidence="9">
    <location>
        <begin position="321"/>
        <end position="328"/>
    </location>
</feature>
<comment type="similarity">
    <text evidence="3 8">Belongs to the peptidase M17 family.</text>
</comment>
<dbReference type="SUPFAM" id="SSF52949">
    <property type="entry name" value="Macro domain-like"/>
    <property type="match status" value="1"/>
</dbReference>
<keyword evidence="8" id="KW-0464">Manganese</keyword>
<feature type="binding site" evidence="8">
    <location>
        <position position="325"/>
    </location>
    <ligand>
        <name>Mn(2+)</name>
        <dbReference type="ChEBI" id="CHEBI:29035"/>
        <label>2</label>
    </ligand>
</feature>
<dbReference type="HAMAP" id="MF_00181">
    <property type="entry name" value="Cytosol_peptidase_M17"/>
    <property type="match status" value="1"/>
</dbReference>
<evidence type="ECO:0000256" key="8">
    <source>
        <dbReference type="HAMAP-Rule" id="MF_00181"/>
    </source>
</evidence>
<dbReference type="PANTHER" id="PTHR11963:SF23">
    <property type="entry name" value="CYTOSOL AMINOPEPTIDASE"/>
    <property type="match status" value="1"/>
</dbReference>
<keyword evidence="6 8" id="KW-0378">Hydrolase</keyword>
<dbReference type="NCBIfam" id="NF002083">
    <property type="entry name" value="PRK00913.3-5"/>
    <property type="match status" value="1"/>
</dbReference>
<comment type="caution">
    <text evidence="10">The sequence shown here is derived from an EMBL/GenBank/DDBJ whole genome shotgun (WGS) entry which is preliminary data.</text>
</comment>
<evidence type="ECO:0000256" key="5">
    <source>
        <dbReference type="ARBA" id="ARBA00022670"/>
    </source>
</evidence>
<dbReference type="Pfam" id="PF02789">
    <property type="entry name" value="Peptidase_M17_N"/>
    <property type="match status" value="1"/>
</dbReference>
<dbReference type="Proteomes" id="UP001144256">
    <property type="component" value="Unassembled WGS sequence"/>
</dbReference>
<feature type="binding site" evidence="8">
    <location>
        <position position="264"/>
    </location>
    <ligand>
        <name>Mn(2+)</name>
        <dbReference type="ChEBI" id="CHEBI:29035"/>
        <label>2</label>
    </ligand>
</feature>
<dbReference type="InterPro" id="IPR023042">
    <property type="entry name" value="Peptidase_M17_leu_NH2_pept"/>
</dbReference>
<keyword evidence="5 8" id="KW-0645">Protease</keyword>
<keyword evidence="11" id="KW-1185">Reference proteome</keyword>
<accession>A0A9W6DHC5</accession>
<evidence type="ECO:0000256" key="2">
    <source>
        <dbReference type="ARBA" id="ARBA00000967"/>
    </source>
</evidence>
<evidence type="ECO:0000256" key="6">
    <source>
        <dbReference type="ARBA" id="ARBA00022801"/>
    </source>
</evidence>
<comment type="subcellular location">
    <subcellularLocation>
        <location evidence="8">Cytoplasm</location>
    </subcellularLocation>
</comment>
<dbReference type="PANTHER" id="PTHR11963">
    <property type="entry name" value="LEUCINE AMINOPEPTIDASE-RELATED"/>
    <property type="match status" value="1"/>
</dbReference>
<organism evidence="10 11">
    <name type="scientific">Vallitalea longa</name>
    <dbReference type="NCBI Taxonomy" id="2936439"/>
    <lineage>
        <taxon>Bacteria</taxon>
        <taxon>Bacillati</taxon>
        <taxon>Bacillota</taxon>
        <taxon>Clostridia</taxon>
        <taxon>Lachnospirales</taxon>
        <taxon>Vallitaleaceae</taxon>
        <taxon>Vallitalea</taxon>
    </lineage>
</organism>
<reference evidence="10" key="1">
    <citation type="submission" date="2022-06" db="EMBL/GenBank/DDBJ databases">
        <title>Vallitalea longa sp. nov., an anaerobic bacterium isolated from marine sediment.</title>
        <authorList>
            <person name="Hirano S."/>
            <person name="Terahara T."/>
            <person name="Mori K."/>
            <person name="Hamada M."/>
            <person name="Matsumoto R."/>
            <person name="Kobayashi T."/>
        </authorList>
    </citation>
    <scope>NUCLEOTIDE SEQUENCE</scope>
    <source>
        <strain evidence="10">SH18-1</strain>
    </source>
</reference>
<dbReference type="Pfam" id="PF00883">
    <property type="entry name" value="Peptidase_M17"/>
    <property type="match status" value="1"/>
</dbReference>
<feature type="binding site" evidence="8">
    <location>
        <position position="323"/>
    </location>
    <ligand>
        <name>Mn(2+)</name>
        <dbReference type="ChEBI" id="CHEBI:29035"/>
        <label>1</label>
    </ligand>
</feature>
<proteinExistence type="inferred from homology"/>
<dbReference type="SUPFAM" id="SSF53187">
    <property type="entry name" value="Zn-dependent exopeptidases"/>
    <property type="match status" value="1"/>
</dbReference>
<dbReference type="InterPro" id="IPR008283">
    <property type="entry name" value="Peptidase_M17_N"/>
</dbReference>
<dbReference type="CDD" id="cd00433">
    <property type="entry name" value="Peptidase_M17"/>
    <property type="match status" value="1"/>
</dbReference>
<feature type="active site" evidence="8">
    <location>
        <position position="327"/>
    </location>
</feature>
<dbReference type="PROSITE" id="PS00631">
    <property type="entry name" value="CYTOSOL_AP"/>
    <property type="match status" value="1"/>
</dbReference>
<feature type="binding site" evidence="8">
    <location>
        <position position="246"/>
    </location>
    <ligand>
        <name>Mn(2+)</name>
        <dbReference type="ChEBI" id="CHEBI:29035"/>
        <label>2</label>
    </ligand>
</feature>
<evidence type="ECO:0000256" key="3">
    <source>
        <dbReference type="ARBA" id="ARBA00009528"/>
    </source>
</evidence>
<keyword evidence="8" id="KW-0963">Cytoplasm</keyword>
<evidence type="ECO:0000256" key="1">
    <source>
        <dbReference type="ARBA" id="ARBA00000135"/>
    </source>
</evidence>
<evidence type="ECO:0000313" key="11">
    <source>
        <dbReference type="Proteomes" id="UP001144256"/>
    </source>
</evidence>
<comment type="cofactor">
    <cofactor evidence="8">
        <name>Mn(2+)</name>
        <dbReference type="ChEBI" id="CHEBI:29035"/>
    </cofactor>
    <text evidence="8">Binds 2 manganese ions per subunit.</text>
</comment>
<dbReference type="EC" id="3.4.11.1" evidence="8"/>
<feature type="binding site" evidence="8">
    <location>
        <position position="246"/>
    </location>
    <ligand>
        <name>Mn(2+)</name>
        <dbReference type="ChEBI" id="CHEBI:29035"/>
        <label>1</label>
    </ligand>
</feature>
<comment type="function">
    <text evidence="7 8">Presumably involved in the processing and regular turnover of intracellular proteins. Catalyzes the removal of unsubstituted N-terminal amino acids from various peptides.</text>
</comment>
<comment type="catalytic activity">
    <reaction evidence="2 8">
        <text>Release of an N-terminal amino acid, preferentially leucine, but not glutamic or aspartic acids.</text>
        <dbReference type="EC" id="3.4.11.10"/>
    </reaction>
</comment>
<dbReference type="InterPro" id="IPR043472">
    <property type="entry name" value="Macro_dom-like"/>
</dbReference>
<feature type="binding site" evidence="8">
    <location>
        <position position="325"/>
    </location>
    <ligand>
        <name>Mn(2+)</name>
        <dbReference type="ChEBI" id="CHEBI:29035"/>
        <label>1</label>
    </ligand>
</feature>
<sequence>MISISGGKECRNKVVFAYDDKPINIKGVEQTYYTLDRSLNSINNIYIDNNFYVIIGLGSYKEFNIKKMKSVLAKSIKCMKKNNMIKLHININLFIKRYGEDCLFHVVEGIKLGSYEFYGYKKDRKEFNYNAYLSGISDDNTQHIQELIIEAENIVDGVILARDMVNAPANKLTPELFSEEVLSLGRKAGFVVDILEVDALEKLNMNAFLTVGKSSGNAPKLIVMRYNGDDTSEKVTGLIGKGVTCDTGGYCLKPGETMAGIKGDMAGGAAVVGAIYALAMNKVKANVVGVVPACENRISRESFIPGDVIDSMSGKTIEIINTDAEGRLILADAVTYAIEKEHADKVIDIATLTGVVVKALGFTTAGVLSNNNDFFNDFKNAYKTSGEQYWRFPIYDEYRDLIKSDIADIKNMGTDYLGTITAGLFIESFVKDYPWIHLDIAGTAWVKPPIFEYQSEGATGAGVTTLYYLFGIGEK</sequence>
<keyword evidence="8" id="KW-0479">Metal-binding</keyword>
<dbReference type="EC" id="3.4.11.10" evidence="8"/>
<evidence type="ECO:0000256" key="4">
    <source>
        <dbReference type="ARBA" id="ARBA00022438"/>
    </source>
</evidence>
<dbReference type="PRINTS" id="PR00481">
    <property type="entry name" value="LAMNOPPTDASE"/>
</dbReference>
<feature type="binding site" evidence="8">
    <location>
        <position position="241"/>
    </location>
    <ligand>
        <name>Mn(2+)</name>
        <dbReference type="ChEBI" id="CHEBI:29035"/>
        <label>2</label>
    </ligand>
</feature>
<gene>
    <name evidence="8 10" type="primary">pepA</name>
    <name evidence="10" type="ORF">SH1V18_32040</name>
</gene>
<dbReference type="Gene3D" id="3.40.220.10">
    <property type="entry name" value="Leucine Aminopeptidase, subunit E, domain 1"/>
    <property type="match status" value="1"/>
</dbReference>
<dbReference type="InterPro" id="IPR011356">
    <property type="entry name" value="Leucine_aapep/pepB"/>
</dbReference>
<evidence type="ECO:0000259" key="9">
    <source>
        <dbReference type="PROSITE" id="PS00631"/>
    </source>
</evidence>
<dbReference type="Gene3D" id="3.40.630.10">
    <property type="entry name" value="Zn peptidases"/>
    <property type="match status" value="1"/>
</dbReference>
<dbReference type="GO" id="GO:0005737">
    <property type="term" value="C:cytoplasm"/>
    <property type="evidence" value="ECO:0007669"/>
    <property type="project" value="UniProtKB-SubCell"/>
</dbReference>
<evidence type="ECO:0000256" key="7">
    <source>
        <dbReference type="ARBA" id="ARBA00049972"/>
    </source>
</evidence>
<dbReference type="EMBL" id="BRLB01000011">
    <property type="protein sequence ID" value="GKX30724.1"/>
    <property type="molecule type" value="Genomic_DNA"/>
</dbReference>
<dbReference type="AlphaFoldDB" id="A0A9W6DHC5"/>
<protein>
    <recommendedName>
        <fullName evidence="8">Probable cytosol aminopeptidase</fullName>
        <ecNumber evidence="8">3.4.11.1</ecNumber>
    </recommendedName>
    <alternativeName>
        <fullName evidence="8">Leucine aminopeptidase</fullName>
        <shortName evidence="8">LAP</shortName>
        <ecNumber evidence="8">3.4.11.10</ecNumber>
    </alternativeName>
    <alternativeName>
        <fullName evidence="8">Leucyl aminopeptidase</fullName>
    </alternativeName>
</protein>
<name>A0A9W6DHC5_9FIRM</name>
<dbReference type="InterPro" id="IPR000819">
    <property type="entry name" value="Peptidase_M17_C"/>
</dbReference>
<dbReference type="GO" id="GO:0006508">
    <property type="term" value="P:proteolysis"/>
    <property type="evidence" value="ECO:0007669"/>
    <property type="project" value="UniProtKB-KW"/>
</dbReference>
<dbReference type="RefSeq" id="WP_281817167.1">
    <property type="nucleotide sequence ID" value="NZ_BRLB01000011.1"/>
</dbReference>
<evidence type="ECO:0000313" key="10">
    <source>
        <dbReference type="EMBL" id="GKX30724.1"/>
    </source>
</evidence>
<comment type="catalytic activity">
    <reaction evidence="1 8">
        <text>Release of an N-terminal amino acid, Xaa-|-Yaa-, in which Xaa is preferably Leu, but may be other amino acids including Pro although not Arg or Lys, and Yaa may be Pro. Amino acid amides and methyl esters are also readily hydrolyzed, but rates on arylamides are exceedingly low.</text>
        <dbReference type="EC" id="3.4.11.1"/>
    </reaction>
</comment>
<feature type="active site" evidence="8">
    <location>
        <position position="253"/>
    </location>
</feature>